<dbReference type="Proteomes" id="UP000306980">
    <property type="component" value="Unassembled WGS sequence"/>
</dbReference>
<accession>A0A5S3QGC0</accession>
<sequence>MSFQPLFNWFTEEIQYVLFFIIIVLLMVAVFKRAWLFAVGVLIAGSIIGIFVLNPDLILRLSEWFSKKLKIGP</sequence>
<dbReference type="InterPro" id="IPR049746">
    <property type="entry name" value="TcpD-like_C"/>
</dbReference>
<protein>
    <submittedName>
        <fullName evidence="2">Uncharacterized protein</fullName>
    </submittedName>
</protein>
<dbReference type="RefSeq" id="WP_138600568.1">
    <property type="nucleotide sequence ID" value="NZ_VCIA01000001.1"/>
</dbReference>
<keyword evidence="1" id="KW-0472">Membrane</keyword>
<feature type="transmembrane region" description="Helical" evidence="1">
    <location>
        <begin position="14"/>
        <end position="31"/>
    </location>
</feature>
<evidence type="ECO:0000313" key="3">
    <source>
        <dbReference type="Proteomes" id="UP000306980"/>
    </source>
</evidence>
<dbReference type="NCBIfam" id="NF040686">
    <property type="entry name" value="TcpD_dom"/>
    <property type="match status" value="1"/>
</dbReference>
<comment type="caution">
    <text evidence="2">The sequence shown here is derived from an EMBL/GenBank/DDBJ whole genome shotgun (WGS) entry which is preliminary data.</text>
</comment>
<evidence type="ECO:0000313" key="2">
    <source>
        <dbReference type="EMBL" id="TMN20857.1"/>
    </source>
</evidence>
<proteinExistence type="predicted"/>
<keyword evidence="1" id="KW-0812">Transmembrane</keyword>
<gene>
    <name evidence="2" type="ORF">FFL34_01065</name>
</gene>
<feature type="transmembrane region" description="Helical" evidence="1">
    <location>
        <begin position="36"/>
        <end position="53"/>
    </location>
</feature>
<organism evidence="2 3">
    <name type="scientific">Lentibacillus cibarius</name>
    <dbReference type="NCBI Taxonomy" id="2583219"/>
    <lineage>
        <taxon>Bacteria</taxon>
        <taxon>Bacillati</taxon>
        <taxon>Bacillota</taxon>
        <taxon>Bacilli</taxon>
        <taxon>Bacillales</taxon>
        <taxon>Bacillaceae</taxon>
        <taxon>Lentibacillus</taxon>
    </lineage>
</organism>
<evidence type="ECO:0000256" key="1">
    <source>
        <dbReference type="SAM" id="Phobius"/>
    </source>
</evidence>
<name>A0A5S3QGC0_9BACI</name>
<keyword evidence="1" id="KW-1133">Transmembrane helix</keyword>
<dbReference type="AlphaFoldDB" id="A0A5S3QGC0"/>
<reference evidence="2 3" key="1">
    <citation type="submission" date="2019-05" db="EMBL/GenBank/DDBJ databases">
        <title>Genomic analysis of Lentibacillus sp. NKC220-2.</title>
        <authorList>
            <person name="Oh Y.J."/>
        </authorList>
    </citation>
    <scope>NUCLEOTIDE SEQUENCE [LARGE SCALE GENOMIC DNA]</scope>
    <source>
        <strain evidence="2 3">NKC220-2</strain>
    </source>
</reference>
<dbReference type="OrthoDB" id="2933571at2"/>
<dbReference type="EMBL" id="VCIA01000001">
    <property type="protein sequence ID" value="TMN20857.1"/>
    <property type="molecule type" value="Genomic_DNA"/>
</dbReference>